<geneLocation type="chloroplast" evidence="8"/>
<dbReference type="HAMAP" id="MF_01326_B">
    <property type="entry name" value="Ribosomal_uL24_B"/>
    <property type="match status" value="1"/>
</dbReference>
<dbReference type="InterPro" id="IPR008991">
    <property type="entry name" value="Translation_prot_SH3-like_sf"/>
</dbReference>
<dbReference type="PANTHER" id="PTHR12903">
    <property type="entry name" value="MITOCHONDRIAL RIBOSOMAL PROTEIN L24"/>
    <property type="match status" value="1"/>
</dbReference>
<dbReference type="CDD" id="cd06089">
    <property type="entry name" value="KOW_RPL26"/>
    <property type="match status" value="1"/>
</dbReference>
<dbReference type="GO" id="GO:0009507">
    <property type="term" value="C:chloroplast"/>
    <property type="evidence" value="ECO:0007669"/>
    <property type="project" value="UniProtKB-SubCell"/>
</dbReference>
<dbReference type="RefSeq" id="YP_009500431.1">
    <property type="nucleotide sequence ID" value="NC_038100.1"/>
</dbReference>
<keyword evidence="6" id="KW-0699">rRNA-binding</keyword>
<dbReference type="GO" id="GO:0003735">
    <property type="term" value="F:structural constituent of ribosome"/>
    <property type="evidence" value="ECO:0007669"/>
    <property type="project" value="InterPro"/>
</dbReference>
<dbReference type="NCBIfam" id="TIGR01079">
    <property type="entry name" value="rplX_bact"/>
    <property type="match status" value="1"/>
</dbReference>
<proteinExistence type="inferred from homology"/>
<comment type="subunit">
    <text evidence="6">Part of the 50S ribosomal subunit.</text>
</comment>
<dbReference type="SMART" id="SM00739">
    <property type="entry name" value="KOW"/>
    <property type="match status" value="1"/>
</dbReference>
<dbReference type="Gene3D" id="2.30.30.30">
    <property type="match status" value="1"/>
</dbReference>
<dbReference type="GeneID" id="37504477"/>
<dbReference type="GO" id="GO:1990904">
    <property type="term" value="C:ribonucleoprotein complex"/>
    <property type="evidence" value="ECO:0007669"/>
    <property type="project" value="UniProtKB-KW"/>
</dbReference>
<accession>A0A344V6K6</accession>
<sequence length="111" mass="12758">MKNNKKQKKMHVKTGEIVQVISGNDKGKIGKIIRILHKSSKIIVENINIRTKHIKPQKEVNNGKIIRTEMPIHSSKVMLYSTKNKIASRYSTTVNINNKKQKVLKKNNETI</sequence>
<dbReference type="Pfam" id="PF17136">
    <property type="entry name" value="ribosomal_L24"/>
    <property type="match status" value="1"/>
</dbReference>
<dbReference type="GO" id="GO:0019843">
    <property type="term" value="F:rRNA binding"/>
    <property type="evidence" value="ECO:0007669"/>
    <property type="project" value="UniProtKB-UniRule"/>
</dbReference>
<evidence type="ECO:0000256" key="2">
    <source>
        <dbReference type="ARBA" id="ARBA00010618"/>
    </source>
</evidence>
<dbReference type="GO" id="GO:0006412">
    <property type="term" value="P:translation"/>
    <property type="evidence" value="ECO:0007669"/>
    <property type="project" value="UniProtKB-UniRule"/>
</dbReference>
<organism evidence="8">
    <name type="scientific">Gracilariopsis heteroclada</name>
    <dbReference type="NCBI Taxonomy" id="172978"/>
    <lineage>
        <taxon>Eukaryota</taxon>
        <taxon>Rhodophyta</taxon>
        <taxon>Florideophyceae</taxon>
        <taxon>Rhodymeniophycidae</taxon>
        <taxon>Gracilariales</taxon>
        <taxon>Gracilariaceae</taxon>
        <taxon>Gracilariopsis</taxon>
    </lineage>
</organism>
<evidence type="ECO:0000256" key="3">
    <source>
        <dbReference type="ARBA" id="ARBA00022980"/>
    </source>
</evidence>
<keyword evidence="3 6" id="KW-0689">Ribosomal protein</keyword>
<keyword evidence="8" id="KW-0150">Chloroplast</keyword>
<evidence type="ECO:0000256" key="6">
    <source>
        <dbReference type="HAMAP-Rule" id="MF_01326"/>
    </source>
</evidence>
<dbReference type="SUPFAM" id="SSF50104">
    <property type="entry name" value="Translation proteins SH3-like domain"/>
    <property type="match status" value="1"/>
</dbReference>
<evidence type="ECO:0000259" key="7">
    <source>
        <dbReference type="SMART" id="SM00739"/>
    </source>
</evidence>
<evidence type="ECO:0000313" key="8">
    <source>
        <dbReference type="EMBL" id="AXE43593.1"/>
    </source>
</evidence>
<dbReference type="InterPro" id="IPR041988">
    <property type="entry name" value="Ribosomal_uL24_KOW"/>
</dbReference>
<dbReference type="Pfam" id="PF00467">
    <property type="entry name" value="KOW"/>
    <property type="match status" value="1"/>
</dbReference>
<dbReference type="GO" id="GO:0005840">
    <property type="term" value="C:ribosome"/>
    <property type="evidence" value="ECO:0007669"/>
    <property type="project" value="UniProtKB-KW"/>
</dbReference>
<dbReference type="InterPro" id="IPR057264">
    <property type="entry name" value="Ribosomal_uL24_C"/>
</dbReference>
<protein>
    <recommendedName>
        <fullName evidence="5 6">Large ribosomal subunit protein uL24c</fullName>
    </recommendedName>
</protein>
<reference evidence="8" key="1">
    <citation type="submission" date="2017-06" db="EMBL/GenBank/DDBJ databases">
        <title>Complete plastid genome of Gracilaria bailinae.</title>
        <authorList>
            <person name="Zhang L."/>
        </authorList>
    </citation>
    <scope>NUCLEOTIDE SEQUENCE</scope>
</reference>
<evidence type="ECO:0000256" key="5">
    <source>
        <dbReference type="ARBA" id="ARBA00035282"/>
    </source>
</evidence>
<keyword evidence="4 6" id="KW-0687">Ribonucleoprotein</keyword>
<dbReference type="InterPro" id="IPR005824">
    <property type="entry name" value="KOW"/>
</dbReference>
<name>A0A344V6K6_9FLOR</name>
<evidence type="ECO:0000256" key="1">
    <source>
        <dbReference type="ARBA" id="ARBA00004072"/>
    </source>
</evidence>
<feature type="domain" description="KOW" evidence="7">
    <location>
        <begin position="11"/>
        <end position="38"/>
    </location>
</feature>
<keyword evidence="8" id="KW-0934">Plastid</keyword>
<dbReference type="InterPro" id="IPR003256">
    <property type="entry name" value="Ribosomal_uL24"/>
</dbReference>
<comment type="function">
    <text evidence="1 6">One of two assembly initiator proteins, it binds directly to the 5'-end of the 23S rRNA, where it nucleates assembly of the 50S subunit.</text>
</comment>
<dbReference type="InterPro" id="IPR014722">
    <property type="entry name" value="Rib_uL2_dom2"/>
</dbReference>
<evidence type="ECO:0000256" key="4">
    <source>
        <dbReference type="ARBA" id="ARBA00023274"/>
    </source>
</evidence>
<comment type="similarity">
    <text evidence="2 6">Belongs to the universal ribosomal protein uL24 family.</text>
</comment>
<comment type="subcellular location">
    <subcellularLocation>
        <location evidence="6">Plastid</location>
        <location evidence="6">Chloroplast</location>
    </subcellularLocation>
</comment>
<dbReference type="EMBL" id="MF372957">
    <property type="protein sequence ID" value="AXE43593.1"/>
    <property type="molecule type" value="Genomic_DNA"/>
</dbReference>
<keyword evidence="6" id="KW-0694">RNA-binding</keyword>
<gene>
    <name evidence="6 8" type="primary">rpl24</name>
</gene>
<dbReference type="AlphaFoldDB" id="A0A344V6K6"/>